<feature type="compositionally biased region" description="Polar residues" evidence="3">
    <location>
        <begin position="372"/>
        <end position="385"/>
    </location>
</feature>
<feature type="region of interest" description="Disordered" evidence="3">
    <location>
        <begin position="793"/>
        <end position="812"/>
    </location>
</feature>
<feature type="compositionally biased region" description="Gly residues" evidence="3">
    <location>
        <begin position="1"/>
        <end position="11"/>
    </location>
</feature>
<dbReference type="GO" id="GO:0033962">
    <property type="term" value="P:P-body assembly"/>
    <property type="evidence" value="ECO:0007669"/>
    <property type="project" value="TreeGrafter"/>
</dbReference>
<dbReference type="STRING" id="1088818.A0A2I0BDZ4"/>
<dbReference type="EMBL" id="KZ451888">
    <property type="protein sequence ID" value="PKA66004.1"/>
    <property type="molecule type" value="Genomic_DNA"/>
</dbReference>
<dbReference type="InterPro" id="IPR039900">
    <property type="entry name" value="Pat1-like"/>
</dbReference>
<organism evidence="4 5">
    <name type="scientific">Apostasia shenzhenica</name>
    <dbReference type="NCBI Taxonomy" id="1088818"/>
    <lineage>
        <taxon>Eukaryota</taxon>
        <taxon>Viridiplantae</taxon>
        <taxon>Streptophyta</taxon>
        <taxon>Embryophyta</taxon>
        <taxon>Tracheophyta</taxon>
        <taxon>Spermatophyta</taxon>
        <taxon>Magnoliopsida</taxon>
        <taxon>Liliopsida</taxon>
        <taxon>Asparagales</taxon>
        <taxon>Orchidaceae</taxon>
        <taxon>Apostasioideae</taxon>
        <taxon>Apostasia</taxon>
    </lineage>
</organism>
<evidence type="ECO:0008006" key="6">
    <source>
        <dbReference type="Google" id="ProtNLM"/>
    </source>
</evidence>
<feature type="compositionally biased region" description="Basic residues" evidence="3">
    <location>
        <begin position="361"/>
        <end position="370"/>
    </location>
</feature>
<evidence type="ECO:0000313" key="5">
    <source>
        <dbReference type="Proteomes" id="UP000236161"/>
    </source>
</evidence>
<dbReference type="GO" id="GO:0000290">
    <property type="term" value="P:deadenylation-dependent decapping of nuclear-transcribed mRNA"/>
    <property type="evidence" value="ECO:0007669"/>
    <property type="project" value="InterPro"/>
</dbReference>
<evidence type="ECO:0000313" key="4">
    <source>
        <dbReference type="EMBL" id="PKA66004.1"/>
    </source>
</evidence>
<feature type="region of interest" description="Disordered" evidence="3">
    <location>
        <begin position="1"/>
        <end position="21"/>
    </location>
</feature>
<gene>
    <name evidence="4" type="ORF">AXF42_Ash010413</name>
</gene>
<accession>A0A2I0BDZ4</accession>
<feature type="region of interest" description="Disordered" evidence="3">
    <location>
        <begin position="361"/>
        <end position="386"/>
    </location>
</feature>
<dbReference type="GO" id="GO:0000932">
    <property type="term" value="C:P-body"/>
    <property type="evidence" value="ECO:0007669"/>
    <property type="project" value="UniProtKB-SubCell"/>
</dbReference>
<feature type="region of interest" description="Disordered" evidence="3">
    <location>
        <begin position="114"/>
        <end position="140"/>
    </location>
</feature>
<reference evidence="4 5" key="1">
    <citation type="journal article" date="2017" name="Nature">
        <title>The Apostasia genome and the evolution of orchids.</title>
        <authorList>
            <person name="Zhang G.Q."/>
            <person name="Liu K.W."/>
            <person name="Li Z."/>
            <person name="Lohaus R."/>
            <person name="Hsiao Y.Y."/>
            <person name="Niu S.C."/>
            <person name="Wang J.Y."/>
            <person name="Lin Y.C."/>
            <person name="Xu Q."/>
            <person name="Chen L.J."/>
            <person name="Yoshida K."/>
            <person name="Fujiwara S."/>
            <person name="Wang Z.W."/>
            <person name="Zhang Y.Q."/>
            <person name="Mitsuda N."/>
            <person name="Wang M."/>
            <person name="Liu G.H."/>
            <person name="Pecoraro L."/>
            <person name="Huang H.X."/>
            <person name="Xiao X.J."/>
            <person name="Lin M."/>
            <person name="Wu X.Y."/>
            <person name="Wu W.L."/>
            <person name="Chen Y.Y."/>
            <person name="Chang S.B."/>
            <person name="Sakamoto S."/>
            <person name="Ohme-Takagi M."/>
            <person name="Yagi M."/>
            <person name="Zeng S.J."/>
            <person name="Shen C.Y."/>
            <person name="Yeh C.M."/>
            <person name="Luo Y.B."/>
            <person name="Tsai W.C."/>
            <person name="Van de Peer Y."/>
            <person name="Liu Z.J."/>
        </authorList>
    </citation>
    <scope>NUCLEOTIDE SEQUENCE [LARGE SCALE GENOMIC DNA]</scope>
    <source>
        <strain evidence="5">cv. Shenzhen</strain>
        <tissue evidence="4">Stem</tissue>
    </source>
</reference>
<evidence type="ECO:0000256" key="1">
    <source>
        <dbReference type="ARBA" id="ARBA00004201"/>
    </source>
</evidence>
<comment type="subcellular location">
    <subcellularLocation>
        <location evidence="1">Cytoplasm</location>
        <location evidence="1">P-body</location>
    </subcellularLocation>
</comment>
<feature type="region of interest" description="Disordered" evidence="3">
    <location>
        <begin position="160"/>
        <end position="180"/>
    </location>
</feature>
<sequence>MRGVEGLGGISGNPNPDDDLKEFGTVGGNALFDASQYAFFGKDVLEEVELGGLDDDDHDVDEAALVGNIGIDDDYTVSSFGGREEGEMLGSLSEIDDLTTTFAKLSRTVSEPRNAGIIGDRGKSFSRESSSTADWTQEPDFSSWLDQQMLDVENIQEGKRWWSQPHSSSPRHSESKPLYRTSTYPQQPLQQQHMSDPILIPKSSFTSYPPPDGHQPNISSLGTGLHLPFSAPNFSPFSASQLHLAGGLPHGLPFAGNMAQLVPSGVPINARPRSPWLDETSLLAAQNRNLLPGLLSHLPHQNGLMPSQLLAHHHQQRFQHLQPSMSHFPHLHPQHFGLYSSSYAGNKIDTILGVADLREHKAKPSHKGRQNIRGSQQSSEGSLQFRSKYMSAEEIESILRMQHAATHSNDPYIDDYYHLACSAKKQSGSRVKNQFCPSFIRDLPSRTRSNTEPHAYLQVDALGRIPFSSVRRPRPLLEVETPSDLGEGTIEQKSSVKPLEQEPLLAARITIEDGLCLLLDVDDIDRLLQSSQTQDGGSQLRRRRQVLLEGLAASLQLVDPLGSNKAGHSAGLTSKDDLIFLRLASLPKGRKLLSCYLQLLYPGSELARIVCMAIFRHLRFLFGGLPSDPSAAETTINLARTVSSCVHGMDLSALSACLAAVVCSSEQPPLRPLGSSAGDGSSIIIKSVLERATDLLTDPHSASKYSMPNRALWQASFDAFFGLLTKYCLSKYDSILQSLFVQAPGAAGVSSEVNRAISKEMPVELLRASLPHTDEHQRKQLLDFAQRSMPVTGYSGGHGGNTGPITSESVPG</sequence>
<dbReference type="Proteomes" id="UP000236161">
    <property type="component" value="Unassembled WGS sequence"/>
</dbReference>
<protein>
    <recommendedName>
        <fullName evidence="6">Protein PAT1 like 1</fullName>
    </recommendedName>
</protein>
<evidence type="ECO:0000256" key="3">
    <source>
        <dbReference type="SAM" id="MobiDB-lite"/>
    </source>
</evidence>
<proteinExistence type="predicted"/>
<dbReference type="PANTHER" id="PTHR21551">
    <property type="entry name" value="TOPOISOMERASE II-ASSOCIATED PROTEIN PAT1"/>
    <property type="match status" value="1"/>
</dbReference>
<dbReference type="GO" id="GO:0003723">
    <property type="term" value="F:RNA binding"/>
    <property type="evidence" value="ECO:0007669"/>
    <property type="project" value="TreeGrafter"/>
</dbReference>
<keyword evidence="2" id="KW-0963">Cytoplasm</keyword>
<name>A0A2I0BDZ4_9ASPA</name>
<dbReference type="OrthoDB" id="74835at2759"/>
<evidence type="ECO:0000256" key="2">
    <source>
        <dbReference type="ARBA" id="ARBA00022490"/>
    </source>
</evidence>
<dbReference type="AlphaFoldDB" id="A0A2I0BDZ4"/>
<keyword evidence="5" id="KW-1185">Reference proteome</keyword>
<dbReference type="PANTHER" id="PTHR21551:SF0">
    <property type="entry name" value="PROTEIN ASSOCIATED WITH TOPO II RELATED-1, ISOFORM A"/>
    <property type="match status" value="1"/>
</dbReference>